<name>A0ABD0LS13_9CAEN</name>
<evidence type="ECO:0000313" key="4">
    <source>
        <dbReference type="Proteomes" id="UP001519460"/>
    </source>
</evidence>
<feature type="region of interest" description="Disordered" evidence="1">
    <location>
        <begin position="1"/>
        <end position="23"/>
    </location>
</feature>
<keyword evidence="4" id="KW-1185">Reference proteome</keyword>
<dbReference type="SUPFAM" id="SSF55781">
    <property type="entry name" value="GAF domain-like"/>
    <property type="match status" value="1"/>
</dbReference>
<feature type="region of interest" description="Disordered" evidence="1">
    <location>
        <begin position="69"/>
        <end position="97"/>
    </location>
</feature>
<feature type="domain" description="GAF" evidence="2">
    <location>
        <begin position="167"/>
        <end position="251"/>
    </location>
</feature>
<dbReference type="Gene3D" id="3.30.450.40">
    <property type="match status" value="1"/>
</dbReference>
<feature type="compositionally biased region" description="Basic and acidic residues" evidence="1">
    <location>
        <begin position="14"/>
        <end position="23"/>
    </location>
</feature>
<dbReference type="Pfam" id="PF01590">
    <property type="entry name" value="GAF"/>
    <property type="match status" value="1"/>
</dbReference>
<sequence length="265" mass="28941">MSASGGSGLSPTEVSERDGELHEEYERMEKWLDEHPEFVHDYFARKARRSMVDGWLIAHALSHSGLAAGGPGDALSTSSTTSSNSKPSSGANTPVRKISAQEFEKGGLLRPIVSTVDGALTFLDPSPASTPTRSKKAQRRSKSELKALDEKELMYELVIDICNDLDVTSLCYKILQNLSILLNADRCSLFLVQGKGTNERSLVSKLFDVSSESTYEEICDRDEEIRVPWGTGIIGYVAETGESVNIPDAYQQLGVAAHITCNHET</sequence>
<comment type="caution">
    <text evidence="3">The sequence shown here is derived from an EMBL/GenBank/DDBJ whole genome shotgun (WGS) entry which is preliminary data.</text>
</comment>
<proteinExistence type="predicted"/>
<reference evidence="3 4" key="1">
    <citation type="journal article" date="2023" name="Sci. Data">
        <title>Genome assembly of the Korean intertidal mud-creeper Batillaria attramentaria.</title>
        <authorList>
            <person name="Patra A.K."/>
            <person name="Ho P.T."/>
            <person name="Jun S."/>
            <person name="Lee S.J."/>
            <person name="Kim Y."/>
            <person name="Won Y.J."/>
        </authorList>
    </citation>
    <scope>NUCLEOTIDE SEQUENCE [LARGE SCALE GENOMIC DNA]</scope>
    <source>
        <strain evidence="3">Wonlab-2016</strain>
    </source>
</reference>
<dbReference type="EMBL" id="JACVVK020000028">
    <property type="protein sequence ID" value="KAK7501951.1"/>
    <property type="molecule type" value="Genomic_DNA"/>
</dbReference>
<evidence type="ECO:0000313" key="3">
    <source>
        <dbReference type="EMBL" id="KAK7501951.1"/>
    </source>
</evidence>
<dbReference type="InterPro" id="IPR003018">
    <property type="entry name" value="GAF"/>
</dbReference>
<dbReference type="InterPro" id="IPR029016">
    <property type="entry name" value="GAF-like_dom_sf"/>
</dbReference>
<feature type="region of interest" description="Disordered" evidence="1">
    <location>
        <begin position="123"/>
        <end position="143"/>
    </location>
</feature>
<gene>
    <name evidence="3" type="ORF">BaRGS_00006703</name>
</gene>
<evidence type="ECO:0000259" key="2">
    <source>
        <dbReference type="Pfam" id="PF01590"/>
    </source>
</evidence>
<dbReference type="Proteomes" id="UP001519460">
    <property type="component" value="Unassembled WGS sequence"/>
</dbReference>
<dbReference type="AlphaFoldDB" id="A0ABD0LS13"/>
<evidence type="ECO:0000256" key="1">
    <source>
        <dbReference type="SAM" id="MobiDB-lite"/>
    </source>
</evidence>
<feature type="compositionally biased region" description="Low complexity" evidence="1">
    <location>
        <begin position="76"/>
        <end position="89"/>
    </location>
</feature>
<protein>
    <recommendedName>
        <fullName evidence="2">GAF domain-containing protein</fullName>
    </recommendedName>
</protein>
<organism evidence="3 4">
    <name type="scientific">Batillaria attramentaria</name>
    <dbReference type="NCBI Taxonomy" id="370345"/>
    <lineage>
        <taxon>Eukaryota</taxon>
        <taxon>Metazoa</taxon>
        <taxon>Spiralia</taxon>
        <taxon>Lophotrochozoa</taxon>
        <taxon>Mollusca</taxon>
        <taxon>Gastropoda</taxon>
        <taxon>Caenogastropoda</taxon>
        <taxon>Sorbeoconcha</taxon>
        <taxon>Cerithioidea</taxon>
        <taxon>Batillariidae</taxon>
        <taxon>Batillaria</taxon>
    </lineage>
</organism>
<accession>A0ABD0LS13</accession>